<dbReference type="AlphaFoldDB" id="A0A1Y2K1V2"/>
<dbReference type="RefSeq" id="WP_085446878.1">
    <property type="nucleotide sequence ID" value="NZ_LVJN01000021.1"/>
</dbReference>
<evidence type="ECO:0000313" key="2">
    <source>
        <dbReference type="Proteomes" id="UP000194003"/>
    </source>
</evidence>
<comment type="caution">
    <text evidence="1">The sequence shown here is derived from an EMBL/GenBank/DDBJ whole genome shotgun (WGS) entry which is preliminary data.</text>
</comment>
<gene>
    <name evidence="1" type="ORF">MAIT1_00789</name>
</gene>
<keyword evidence="2" id="KW-1185">Reference proteome</keyword>
<evidence type="ECO:0008006" key="3">
    <source>
        <dbReference type="Google" id="ProtNLM"/>
    </source>
</evidence>
<dbReference type="STRING" id="1434232.MAIT1_00789"/>
<proteinExistence type="predicted"/>
<dbReference type="Proteomes" id="UP000194003">
    <property type="component" value="Unassembled WGS sequence"/>
</dbReference>
<sequence>MSNPAAANVLTGKLITAILPDDGHDKKLLKALKKEKGIITANSQAARGISILHEAPHKRDALPEAEAVRIVSIVAEVEQADALFDFIFDFAQIDRPGGGVLLLKPLSGFTPFLLPEGVADESADA</sequence>
<reference evidence="1 2" key="1">
    <citation type="journal article" date="2016" name="BMC Genomics">
        <title>Combined genomic and structural analyses of a cultured magnetotactic bacterium reveals its niche adaptation to a dynamic environment.</title>
        <authorList>
            <person name="Araujo A.C."/>
            <person name="Morillo V."/>
            <person name="Cypriano J."/>
            <person name="Teixeira L.C."/>
            <person name="Leao P."/>
            <person name="Lyra S."/>
            <person name="Almeida L.G."/>
            <person name="Bazylinski D.A."/>
            <person name="Vasconcellos A.T."/>
            <person name="Abreu F."/>
            <person name="Lins U."/>
        </authorList>
    </citation>
    <scope>NUCLEOTIDE SEQUENCE [LARGE SCALE GENOMIC DNA]</scope>
    <source>
        <strain evidence="1 2">IT-1</strain>
    </source>
</reference>
<evidence type="ECO:0000313" key="1">
    <source>
        <dbReference type="EMBL" id="OSM00301.1"/>
    </source>
</evidence>
<organism evidence="1 2">
    <name type="scientific">Magnetofaba australis IT-1</name>
    <dbReference type="NCBI Taxonomy" id="1434232"/>
    <lineage>
        <taxon>Bacteria</taxon>
        <taxon>Pseudomonadati</taxon>
        <taxon>Pseudomonadota</taxon>
        <taxon>Magnetococcia</taxon>
        <taxon>Magnetococcales</taxon>
        <taxon>Magnetococcaceae</taxon>
        <taxon>Magnetofaba</taxon>
    </lineage>
</organism>
<accession>A0A1Y2K1V2</accession>
<dbReference type="EMBL" id="LVJN01000021">
    <property type="protein sequence ID" value="OSM00301.1"/>
    <property type="molecule type" value="Genomic_DNA"/>
</dbReference>
<name>A0A1Y2K1V2_9PROT</name>
<protein>
    <recommendedName>
        <fullName evidence="3">Nitrogen regulatory protein P-II</fullName>
    </recommendedName>
</protein>